<gene>
    <name evidence="16" type="ORF">CFR76_11200</name>
</gene>
<evidence type="ECO:0000313" key="16">
    <source>
        <dbReference type="EMBL" id="PYD69210.1"/>
    </source>
</evidence>
<dbReference type="GO" id="GO:0005506">
    <property type="term" value="F:iron ion binding"/>
    <property type="evidence" value="ECO:0007669"/>
    <property type="project" value="InterPro"/>
</dbReference>
<keyword evidence="3" id="KW-0444">Lipid biosynthesis</keyword>
<evidence type="ECO:0000256" key="2">
    <source>
        <dbReference type="ARBA" id="ARBA00004477"/>
    </source>
</evidence>
<feature type="domain" description="Fatty acid hydroxylase" evidence="15">
    <location>
        <begin position="62"/>
        <end position="200"/>
    </location>
</feature>
<keyword evidence="4 14" id="KW-0812">Transmembrane</keyword>
<keyword evidence="5" id="KW-0479">Metal-binding</keyword>
<dbReference type="Proteomes" id="UP000247371">
    <property type="component" value="Unassembled WGS sequence"/>
</dbReference>
<dbReference type="PANTHER" id="PTHR12863">
    <property type="entry name" value="FATTY ACID HYDROXYLASE"/>
    <property type="match status" value="1"/>
</dbReference>
<keyword evidence="7" id="KW-0276">Fatty acid metabolism</keyword>
<comment type="subcellular location">
    <subcellularLocation>
        <location evidence="2">Endoplasmic reticulum membrane</location>
        <topology evidence="2">Multi-pass membrane protein</topology>
    </subcellularLocation>
</comment>
<sequence length="211" mass="24071">MQQKCRIKEEAPVRLFKNPVMESLTLLSFGVFAAVWTVVLSVALIVAWYMSSSVGNLLWHCLIGFVAWFPFEYLMHRFLFHFNGQSAFMKSMIYLLHGNHHDQPNHPLRNLMPLSASLPLALLIWVGCVCSMGYDAGSAVAAGFLCGYVAYDIVHYSCHQFPMRMSLLRKIKIHHINHHYRQSNANYAITAVFLDRICHTDVNRPGSKKIS</sequence>
<evidence type="ECO:0000256" key="1">
    <source>
        <dbReference type="ARBA" id="ARBA00001947"/>
    </source>
</evidence>
<keyword evidence="8" id="KW-0862">Zinc</keyword>
<evidence type="ECO:0000256" key="7">
    <source>
        <dbReference type="ARBA" id="ARBA00022832"/>
    </source>
</evidence>
<dbReference type="InterPro" id="IPR006694">
    <property type="entry name" value="Fatty_acid_hydroxylase"/>
</dbReference>
<name>A0A2V4RAR7_9PROT</name>
<keyword evidence="13" id="KW-0275">Fatty acid biosynthesis</keyword>
<comment type="caution">
    <text evidence="16">The sequence shown here is derived from an EMBL/GenBank/DDBJ whole genome shotgun (WGS) entry which is preliminary data.</text>
</comment>
<keyword evidence="12 14" id="KW-0472">Membrane</keyword>
<evidence type="ECO:0000256" key="13">
    <source>
        <dbReference type="ARBA" id="ARBA00023160"/>
    </source>
</evidence>
<evidence type="ECO:0000256" key="9">
    <source>
        <dbReference type="ARBA" id="ARBA00022989"/>
    </source>
</evidence>
<dbReference type="GO" id="GO:0080132">
    <property type="term" value="F:fatty acid 2-hydroxylase activity"/>
    <property type="evidence" value="ECO:0007669"/>
    <property type="project" value="InterPro"/>
</dbReference>
<dbReference type="PANTHER" id="PTHR12863:SF1">
    <property type="entry name" value="FATTY ACID 2-HYDROXYLASE"/>
    <property type="match status" value="1"/>
</dbReference>
<keyword evidence="9 14" id="KW-1133">Transmembrane helix</keyword>
<reference evidence="16 17" key="1">
    <citation type="submission" date="2017-07" db="EMBL/GenBank/DDBJ databases">
        <title>A draft genome sequence of Komagataeibacter swingsii LMG 22125.</title>
        <authorList>
            <person name="Skraban J."/>
            <person name="Cleenwerck I."/>
            <person name="Vandamme P."/>
            <person name="Trcek J."/>
        </authorList>
    </citation>
    <scope>NUCLEOTIDE SEQUENCE [LARGE SCALE GENOMIC DNA]</scope>
    <source>
        <strain evidence="16 17">LMG 22125</strain>
    </source>
</reference>
<evidence type="ECO:0000259" key="15">
    <source>
        <dbReference type="Pfam" id="PF04116"/>
    </source>
</evidence>
<evidence type="ECO:0000256" key="5">
    <source>
        <dbReference type="ARBA" id="ARBA00022723"/>
    </source>
</evidence>
<feature type="transmembrane region" description="Helical" evidence="14">
    <location>
        <begin position="57"/>
        <end position="75"/>
    </location>
</feature>
<dbReference type="AlphaFoldDB" id="A0A2V4RAR7"/>
<feature type="transmembrane region" description="Helical" evidence="14">
    <location>
        <begin position="24"/>
        <end position="51"/>
    </location>
</feature>
<evidence type="ECO:0000256" key="6">
    <source>
        <dbReference type="ARBA" id="ARBA00022824"/>
    </source>
</evidence>
<keyword evidence="10" id="KW-0560">Oxidoreductase</keyword>
<dbReference type="Pfam" id="PF04116">
    <property type="entry name" value="FA_hydroxylase"/>
    <property type="match status" value="1"/>
</dbReference>
<organism evidence="16 17">
    <name type="scientific">Komagataeibacter swingsii</name>
    <dbReference type="NCBI Taxonomy" id="215220"/>
    <lineage>
        <taxon>Bacteria</taxon>
        <taxon>Pseudomonadati</taxon>
        <taxon>Pseudomonadota</taxon>
        <taxon>Alphaproteobacteria</taxon>
        <taxon>Acetobacterales</taxon>
        <taxon>Acetobacteraceae</taxon>
        <taxon>Komagataeibacter</taxon>
    </lineage>
</organism>
<accession>A0A2V4RAR7</accession>
<dbReference type="InterPro" id="IPR014430">
    <property type="entry name" value="Scs7"/>
</dbReference>
<dbReference type="GO" id="GO:0006633">
    <property type="term" value="P:fatty acid biosynthetic process"/>
    <property type="evidence" value="ECO:0007669"/>
    <property type="project" value="UniProtKB-KW"/>
</dbReference>
<keyword evidence="6" id="KW-0256">Endoplasmic reticulum</keyword>
<proteinExistence type="predicted"/>
<evidence type="ECO:0000256" key="14">
    <source>
        <dbReference type="SAM" id="Phobius"/>
    </source>
</evidence>
<evidence type="ECO:0000256" key="12">
    <source>
        <dbReference type="ARBA" id="ARBA00023136"/>
    </source>
</evidence>
<dbReference type="GO" id="GO:0016020">
    <property type="term" value="C:membrane"/>
    <property type="evidence" value="ECO:0007669"/>
    <property type="project" value="InterPro"/>
</dbReference>
<evidence type="ECO:0000256" key="3">
    <source>
        <dbReference type="ARBA" id="ARBA00022516"/>
    </source>
</evidence>
<keyword evidence="17" id="KW-1185">Reference proteome</keyword>
<keyword evidence="11" id="KW-0443">Lipid metabolism</keyword>
<protein>
    <submittedName>
        <fullName evidence="16">Fatty acid hydroxylase</fullName>
    </submittedName>
</protein>
<dbReference type="EMBL" id="NKUB01000013">
    <property type="protein sequence ID" value="PYD69210.1"/>
    <property type="molecule type" value="Genomic_DNA"/>
</dbReference>
<comment type="cofactor">
    <cofactor evidence="1">
        <name>Zn(2+)</name>
        <dbReference type="ChEBI" id="CHEBI:29105"/>
    </cofactor>
</comment>
<evidence type="ECO:0000256" key="11">
    <source>
        <dbReference type="ARBA" id="ARBA00023098"/>
    </source>
</evidence>
<evidence type="ECO:0000256" key="8">
    <source>
        <dbReference type="ARBA" id="ARBA00022833"/>
    </source>
</evidence>
<evidence type="ECO:0000256" key="10">
    <source>
        <dbReference type="ARBA" id="ARBA00023002"/>
    </source>
</evidence>
<evidence type="ECO:0000313" key="17">
    <source>
        <dbReference type="Proteomes" id="UP000247371"/>
    </source>
</evidence>
<evidence type="ECO:0000256" key="4">
    <source>
        <dbReference type="ARBA" id="ARBA00022692"/>
    </source>
</evidence>